<comment type="caution">
    <text evidence="1">The sequence shown here is derived from an EMBL/GenBank/DDBJ whole genome shotgun (WGS) entry which is preliminary data.</text>
</comment>
<evidence type="ECO:0000313" key="2">
    <source>
        <dbReference type="Proteomes" id="UP001206925"/>
    </source>
</evidence>
<accession>A0AAD5D8M2</accession>
<name>A0AAD5D8M2_AMBAR</name>
<reference evidence="1" key="1">
    <citation type="submission" date="2022-06" db="EMBL/GenBank/DDBJ databases">
        <title>Uncovering the hologenomic basis of an extraordinary plant invasion.</title>
        <authorList>
            <person name="Bieker V.C."/>
            <person name="Martin M.D."/>
            <person name="Gilbert T."/>
            <person name="Hodgins K."/>
            <person name="Battlay P."/>
            <person name="Petersen B."/>
            <person name="Wilson J."/>
        </authorList>
    </citation>
    <scope>NUCLEOTIDE SEQUENCE</scope>
    <source>
        <strain evidence="1">AA19_3_7</strain>
        <tissue evidence="1">Leaf</tissue>
    </source>
</reference>
<organism evidence="1 2">
    <name type="scientific">Ambrosia artemisiifolia</name>
    <name type="common">Common ragweed</name>
    <dbReference type="NCBI Taxonomy" id="4212"/>
    <lineage>
        <taxon>Eukaryota</taxon>
        <taxon>Viridiplantae</taxon>
        <taxon>Streptophyta</taxon>
        <taxon>Embryophyta</taxon>
        <taxon>Tracheophyta</taxon>
        <taxon>Spermatophyta</taxon>
        <taxon>Magnoliopsida</taxon>
        <taxon>eudicotyledons</taxon>
        <taxon>Gunneridae</taxon>
        <taxon>Pentapetalae</taxon>
        <taxon>asterids</taxon>
        <taxon>campanulids</taxon>
        <taxon>Asterales</taxon>
        <taxon>Asteraceae</taxon>
        <taxon>Asteroideae</taxon>
        <taxon>Heliantheae alliance</taxon>
        <taxon>Heliantheae</taxon>
        <taxon>Ambrosia</taxon>
    </lineage>
</organism>
<keyword evidence="2" id="KW-1185">Reference proteome</keyword>
<gene>
    <name evidence="1" type="ORF">M8C21_008500</name>
</gene>
<protein>
    <submittedName>
        <fullName evidence="1">Uncharacterized protein</fullName>
    </submittedName>
</protein>
<sequence length="59" mass="6630">MDFIIAKDIGYNIRFKECSSAKTVLEFLSMSLKMNLMAIGVIGDAHLLKVAKRIDQVEI</sequence>
<dbReference type="EMBL" id="JAMZMK010001582">
    <property type="protein sequence ID" value="KAI7755219.1"/>
    <property type="molecule type" value="Genomic_DNA"/>
</dbReference>
<dbReference type="Proteomes" id="UP001206925">
    <property type="component" value="Unassembled WGS sequence"/>
</dbReference>
<evidence type="ECO:0000313" key="1">
    <source>
        <dbReference type="EMBL" id="KAI7755219.1"/>
    </source>
</evidence>
<dbReference type="AlphaFoldDB" id="A0AAD5D8M2"/>
<proteinExistence type="predicted"/>